<dbReference type="SUPFAM" id="SSF53335">
    <property type="entry name" value="S-adenosyl-L-methionine-dependent methyltransferases"/>
    <property type="match status" value="1"/>
</dbReference>
<dbReference type="PANTHER" id="PTHR40036:SF1">
    <property type="entry name" value="MACROCIN O-METHYLTRANSFERASE"/>
    <property type="match status" value="1"/>
</dbReference>
<gene>
    <name evidence="1" type="ORF">ABSH63_07995</name>
</gene>
<dbReference type="EMBL" id="JBEPIJ010000007">
    <property type="protein sequence ID" value="MES0873940.1"/>
    <property type="molecule type" value="Genomic_DNA"/>
</dbReference>
<dbReference type="PANTHER" id="PTHR40036">
    <property type="entry name" value="MACROCIN O-METHYLTRANSFERASE"/>
    <property type="match status" value="1"/>
</dbReference>
<sequence>MDSDVRGLYLDLLKKTLSFSLWEDIGHPIEMNNHLRRLPFRLAVAALSRGLRVAGLQAYRIVDRSRREEGRVWPRYADTMIGMKRLDNLQYCLERVIADAVPGDVIETGVWRGGATIFMKGCLRAYGDTTRRVFVADSFQGLPPPDPDKYPEDAGDRHHTLEHLAVSEAQVRANFERYGLLDERVVFLKGWFKDTLPTAPIERLAVMRLDGDMYESTMDALRPLYPKLSEGGFCIIDDYALPGCRKAVDEFRAANGITSPIHKIDWSGVYWRK</sequence>
<dbReference type="Pfam" id="PF05711">
    <property type="entry name" value="TylF"/>
    <property type="match status" value="1"/>
</dbReference>
<keyword evidence="1" id="KW-0489">Methyltransferase</keyword>
<dbReference type="RefSeq" id="WP_352888845.1">
    <property type="nucleotide sequence ID" value="NZ_JBEPIJ010000007.1"/>
</dbReference>
<comment type="caution">
    <text evidence="1">The sequence shown here is derived from an EMBL/GenBank/DDBJ whole genome shotgun (WGS) entry which is preliminary data.</text>
</comment>
<evidence type="ECO:0000313" key="2">
    <source>
        <dbReference type="Proteomes" id="UP001465331"/>
    </source>
</evidence>
<dbReference type="GO" id="GO:0032259">
    <property type="term" value="P:methylation"/>
    <property type="evidence" value="ECO:0007669"/>
    <property type="project" value="UniProtKB-KW"/>
</dbReference>
<keyword evidence="2" id="KW-1185">Reference proteome</keyword>
<dbReference type="GO" id="GO:0008168">
    <property type="term" value="F:methyltransferase activity"/>
    <property type="evidence" value="ECO:0007669"/>
    <property type="project" value="UniProtKB-KW"/>
</dbReference>
<organism evidence="1 2">
    <name type="scientific">Sinimarinibacterium thermocellulolyticum</name>
    <dbReference type="NCBI Taxonomy" id="3170016"/>
    <lineage>
        <taxon>Bacteria</taxon>
        <taxon>Pseudomonadati</taxon>
        <taxon>Pseudomonadota</taxon>
        <taxon>Gammaproteobacteria</taxon>
        <taxon>Nevskiales</taxon>
        <taxon>Nevskiaceae</taxon>
        <taxon>Sinimarinibacterium</taxon>
    </lineage>
</organism>
<dbReference type="InterPro" id="IPR029063">
    <property type="entry name" value="SAM-dependent_MTases_sf"/>
</dbReference>
<dbReference type="Proteomes" id="UP001465331">
    <property type="component" value="Unassembled WGS sequence"/>
</dbReference>
<dbReference type="Gene3D" id="3.40.50.150">
    <property type="entry name" value="Vaccinia Virus protein VP39"/>
    <property type="match status" value="1"/>
</dbReference>
<proteinExistence type="predicted"/>
<dbReference type="InterPro" id="IPR008884">
    <property type="entry name" value="TylF_MeTrfase"/>
</dbReference>
<protein>
    <submittedName>
        <fullName evidence="1">TylF/MycF family methyltransferase</fullName>
    </submittedName>
</protein>
<keyword evidence="1" id="KW-0808">Transferase</keyword>
<name>A0ABV2AB19_9GAMM</name>
<reference evidence="1 2" key="1">
    <citation type="submission" date="2024-06" db="EMBL/GenBank/DDBJ databases">
        <authorList>
            <person name="Li Z."/>
            <person name="Jiang Y."/>
        </authorList>
    </citation>
    <scope>NUCLEOTIDE SEQUENCE [LARGE SCALE GENOMIC DNA]</scope>
    <source>
        <strain evidence="1 2">HSW-8</strain>
    </source>
</reference>
<accession>A0ABV2AB19</accession>
<evidence type="ECO:0000313" key="1">
    <source>
        <dbReference type="EMBL" id="MES0873940.1"/>
    </source>
</evidence>